<keyword evidence="2" id="KW-1133">Transmembrane helix</keyword>
<feature type="transmembrane region" description="Helical" evidence="2">
    <location>
        <begin position="193"/>
        <end position="215"/>
    </location>
</feature>
<evidence type="ECO:0000256" key="3">
    <source>
        <dbReference type="SAM" id="SignalP"/>
    </source>
</evidence>
<keyword evidence="2" id="KW-0472">Membrane</keyword>
<evidence type="ECO:0000256" key="2">
    <source>
        <dbReference type="SAM" id="Phobius"/>
    </source>
</evidence>
<accession>A0ABU4I094</accession>
<feature type="transmembrane region" description="Helical" evidence="2">
    <location>
        <begin position="159"/>
        <end position="181"/>
    </location>
</feature>
<feature type="signal peptide" evidence="3">
    <location>
        <begin position="1"/>
        <end position="29"/>
    </location>
</feature>
<feature type="region of interest" description="Disordered" evidence="1">
    <location>
        <begin position="420"/>
        <end position="493"/>
    </location>
</feature>
<feature type="region of interest" description="Disordered" evidence="1">
    <location>
        <begin position="30"/>
        <end position="71"/>
    </location>
</feature>
<comment type="caution">
    <text evidence="4">The sequence shown here is derived from an EMBL/GenBank/DDBJ whole genome shotgun (WGS) entry which is preliminary data.</text>
</comment>
<feature type="compositionally biased region" description="Pro residues" evidence="1">
    <location>
        <begin position="426"/>
        <end position="441"/>
    </location>
</feature>
<gene>
    <name evidence="4" type="ORF">R7226_31315</name>
</gene>
<feature type="transmembrane region" description="Helical" evidence="2">
    <location>
        <begin position="315"/>
        <end position="336"/>
    </location>
</feature>
<dbReference type="Proteomes" id="UP001284601">
    <property type="component" value="Unassembled WGS sequence"/>
</dbReference>
<feature type="chain" id="PRO_5047022996" description="TrbL/VirB6 plasmid conjugal transfer protein" evidence="3">
    <location>
        <begin position="30"/>
        <end position="493"/>
    </location>
</feature>
<sequence>MTRQLPISRLLAIVLAAVLLVLAGGGVAAADDPAPSPQPGPSPTAPGSPEEVPDQADPTPDAAGTGEPDRDELEADVRRAMDDVNAVIREIAQRAARAKCEDDENMLGIPSVECMTQDAVNALFGSDEDRWVAETLASWLIELPPFSARATPATANAAWVGQSIGFALLLGIVTFAVLHHWAAGLGSGAGVSVLMDAVLRCAGAALLILAWPFVFESVINVTNVVTNLMLPNGEVTAAMTSIVNAGMMIGGIAGGGIGGALAAAILIVIAFTLLYYSLLIMKLAMVAGLMVAFIGMPIAIALWPLPTTTAPASYGVRFIGMVTSTAIMWAIAFRAFGTANMEFQAWGTDVGLPQHMLLPLIGIAELGALMVVPKHAATMWNISPLGGRTPGGGMVRGAFNMAGGRLLSQAASKGLSQLSNLIGQRPPKPPTPPTPPRPTQPPTWRVDRMPSNASPGQPALPPVPPPALPAGDRPAPPAGGGGPAGGKGSGNGR</sequence>
<feature type="compositionally biased region" description="Pro residues" evidence="1">
    <location>
        <begin position="458"/>
        <end position="468"/>
    </location>
</feature>
<feature type="compositionally biased region" description="Gly residues" evidence="1">
    <location>
        <begin position="478"/>
        <end position="493"/>
    </location>
</feature>
<feature type="compositionally biased region" description="Pro residues" evidence="1">
    <location>
        <begin position="34"/>
        <end position="46"/>
    </location>
</feature>
<keyword evidence="3" id="KW-0732">Signal</keyword>
<proteinExistence type="predicted"/>
<feature type="non-terminal residue" evidence="4">
    <location>
        <position position="493"/>
    </location>
</feature>
<feature type="transmembrane region" description="Helical" evidence="2">
    <location>
        <begin position="356"/>
        <end position="372"/>
    </location>
</feature>
<evidence type="ECO:0008006" key="6">
    <source>
        <dbReference type="Google" id="ProtNLM"/>
    </source>
</evidence>
<feature type="transmembrane region" description="Helical" evidence="2">
    <location>
        <begin position="260"/>
        <end position="278"/>
    </location>
</feature>
<reference evidence="5" key="1">
    <citation type="submission" date="2023-07" db="EMBL/GenBank/DDBJ databases">
        <title>Conexibacter stalactiti sp. nov., isolated from stalactites in a lava cave and emended description of the genus Conexibacter.</title>
        <authorList>
            <person name="Lee S.D."/>
        </authorList>
    </citation>
    <scope>NUCLEOTIDE SEQUENCE [LARGE SCALE GENOMIC DNA]</scope>
    <source>
        <strain evidence="5">KCTC 39840</strain>
    </source>
</reference>
<keyword evidence="2" id="KW-0812">Transmembrane</keyword>
<feature type="transmembrane region" description="Helical" evidence="2">
    <location>
        <begin position="284"/>
        <end position="303"/>
    </location>
</feature>
<reference evidence="4 5" key="2">
    <citation type="submission" date="2023-10" db="EMBL/GenBank/DDBJ databases">
        <authorList>
            <person name="Han X.F."/>
        </authorList>
    </citation>
    <scope>NUCLEOTIDE SEQUENCE [LARGE SCALE GENOMIC DNA]</scope>
    <source>
        <strain evidence="4 5">KCTC 39840</strain>
    </source>
</reference>
<evidence type="ECO:0000313" key="4">
    <source>
        <dbReference type="EMBL" id="MDW5598890.1"/>
    </source>
</evidence>
<organism evidence="4 5">
    <name type="scientific">Conexibacter stalactiti</name>
    <dbReference type="NCBI Taxonomy" id="1940611"/>
    <lineage>
        <taxon>Bacteria</taxon>
        <taxon>Bacillati</taxon>
        <taxon>Actinomycetota</taxon>
        <taxon>Thermoleophilia</taxon>
        <taxon>Solirubrobacterales</taxon>
        <taxon>Conexibacteraceae</taxon>
        <taxon>Conexibacter</taxon>
    </lineage>
</organism>
<evidence type="ECO:0000313" key="5">
    <source>
        <dbReference type="Proteomes" id="UP001284601"/>
    </source>
</evidence>
<keyword evidence="5" id="KW-1185">Reference proteome</keyword>
<protein>
    <recommendedName>
        <fullName evidence="6">TrbL/VirB6 plasmid conjugal transfer protein</fullName>
    </recommendedName>
</protein>
<dbReference type="EMBL" id="JAWSTH010000212">
    <property type="protein sequence ID" value="MDW5598890.1"/>
    <property type="molecule type" value="Genomic_DNA"/>
</dbReference>
<evidence type="ECO:0000256" key="1">
    <source>
        <dbReference type="SAM" id="MobiDB-lite"/>
    </source>
</evidence>
<name>A0ABU4I094_9ACTN</name>